<dbReference type="SUPFAM" id="SSF53098">
    <property type="entry name" value="Ribonuclease H-like"/>
    <property type="match status" value="1"/>
</dbReference>
<feature type="domain" description="Transposase IS701-like DDE" evidence="1">
    <location>
        <begin position="52"/>
        <end position="291"/>
    </location>
</feature>
<dbReference type="Pfam" id="PF13546">
    <property type="entry name" value="DDE_5"/>
    <property type="match status" value="1"/>
</dbReference>
<dbReference type="AlphaFoldDB" id="T1D9F3"/>
<sequence>MESPPPPTEPKRLSLVDRLPERDEPWYPAFDDHFRNFTDLFDQGSRSQSTVEQARTYGLGLLSIEGRKSMEPIAERTTTPYHRTQYFITGAVWSPEAVQLRHTAILAKMFATEDGVFSLDDEGDPKKGNDSAGVTRQYCGNRGKEENCQVGVCLSYIRPHPSRYADMVSFGMAMRLYLNEARAADMDHRERTHIPDEVEYEPKWQIGLDQIDRVLPLNVPHQAVVADADYGRVADFRRGLRERKEAYVLGVQPSQTQILLEGEKEPRTCAEVARTLPESAWRKLTWSKGTKGDLVMEVARVRATVSEKGHPTTEEDWVLFERRTNETKAYLAWGLDGLSLRAQVRLVRARWGIELWFEHAKSELGLDQFEGRSWPGWHHNVSMVMLDHGYLMIQRTKGKGKDGKPLPTLPAVKRATEHRVVAELMDRVIADEDKGRREKLAITALEVMGRPPKLTADGHLFVSKDWRDYLDAG</sequence>
<dbReference type="EMBL" id="AUZY01000673">
    <property type="protein sequence ID" value="EQD78064.1"/>
    <property type="molecule type" value="Genomic_DNA"/>
</dbReference>
<evidence type="ECO:0000259" key="1">
    <source>
        <dbReference type="Pfam" id="PF13546"/>
    </source>
</evidence>
<dbReference type="PANTHER" id="PTHR33627:SF1">
    <property type="entry name" value="TRANSPOSASE"/>
    <property type="match status" value="1"/>
</dbReference>
<dbReference type="NCBIfam" id="NF033540">
    <property type="entry name" value="transpos_IS701"/>
    <property type="match status" value="1"/>
</dbReference>
<dbReference type="InterPro" id="IPR012337">
    <property type="entry name" value="RNaseH-like_sf"/>
</dbReference>
<evidence type="ECO:0000313" key="2">
    <source>
        <dbReference type="EMBL" id="EQD78064.1"/>
    </source>
</evidence>
<dbReference type="PANTHER" id="PTHR33627">
    <property type="entry name" value="TRANSPOSASE"/>
    <property type="match status" value="1"/>
</dbReference>
<name>T1D9F3_9ZZZZ</name>
<accession>T1D9F3</accession>
<proteinExistence type="predicted"/>
<organism evidence="2">
    <name type="scientific">mine drainage metagenome</name>
    <dbReference type="NCBI Taxonomy" id="410659"/>
    <lineage>
        <taxon>unclassified sequences</taxon>
        <taxon>metagenomes</taxon>
        <taxon>ecological metagenomes</taxon>
    </lineage>
</organism>
<reference evidence="2" key="2">
    <citation type="journal article" date="2014" name="ISME J.">
        <title>Microbial stratification in low pH oxic and suboxic macroscopic growths along an acid mine drainage.</title>
        <authorList>
            <person name="Mendez-Garcia C."/>
            <person name="Mesa V."/>
            <person name="Sprenger R.R."/>
            <person name="Richter M."/>
            <person name="Diez M.S."/>
            <person name="Solano J."/>
            <person name="Bargiela R."/>
            <person name="Golyshina O.V."/>
            <person name="Manteca A."/>
            <person name="Ramos J.L."/>
            <person name="Gallego J.R."/>
            <person name="Llorente I."/>
            <person name="Martins Dos Santos V.A."/>
            <person name="Jensen O.N."/>
            <person name="Pelaez A.I."/>
            <person name="Sanchez J."/>
            <person name="Ferrer M."/>
        </authorList>
    </citation>
    <scope>NUCLEOTIDE SEQUENCE</scope>
</reference>
<reference evidence="2" key="1">
    <citation type="submission" date="2013-08" db="EMBL/GenBank/DDBJ databases">
        <authorList>
            <person name="Mendez C."/>
            <person name="Richter M."/>
            <person name="Ferrer M."/>
            <person name="Sanchez J."/>
        </authorList>
    </citation>
    <scope>NUCLEOTIDE SEQUENCE</scope>
</reference>
<gene>
    <name evidence="2" type="ORF">B1B_00919</name>
</gene>
<protein>
    <submittedName>
        <fullName evidence="2">ISXo8 transposase</fullName>
    </submittedName>
</protein>
<comment type="caution">
    <text evidence="2">The sequence shown here is derived from an EMBL/GenBank/DDBJ whole genome shotgun (WGS) entry which is preliminary data.</text>
</comment>
<dbReference type="InterPro" id="IPR039365">
    <property type="entry name" value="IS701-like"/>
</dbReference>
<dbReference type="InterPro" id="IPR038721">
    <property type="entry name" value="IS701-like_DDE_dom"/>
</dbReference>